<comment type="caution">
    <text evidence="1">The sequence shown here is derived from an EMBL/GenBank/DDBJ whole genome shotgun (WGS) entry which is preliminary data.</text>
</comment>
<protein>
    <submittedName>
        <fullName evidence="1">Uncharacterized protein</fullName>
    </submittedName>
</protein>
<evidence type="ECO:0000313" key="1">
    <source>
        <dbReference type="EMBL" id="KYO33497.1"/>
    </source>
</evidence>
<dbReference type="EMBL" id="AKHW03003682">
    <property type="protein sequence ID" value="KYO33497.1"/>
    <property type="molecule type" value="Genomic_DNA"/>
</dbReference>
<gene>
    <name evidence="1" type="ORF">Y1Q_0008685</name>
</gene>
<evidence type="ECO:0000313" key="2">
    <source>
        <dbReference type="Proteomes" id="UP000050525"/>
    </source>
</evidence>
<accession>A0A151N9R7</accession>
<dbReference type="AlphaFoldDB" id="A0A151N9R7"/>
<keyword evidence="2" id="KW-1185">Reference proteome</keyword>
<name>A0A151N9R7_ALLMI</name>
<sequence length="98" mass="10970">MELQSAHRLLERSSVHHVYHEKCSSSLAGLQSMVLKELFKAITTLPQTRKKTNPHSSLLSDAHHLYFSCRKLRAKFDGCSTCHSCFNLSPKAATSQGL</sequence>
<reference evidence="1 2" key="1">
    <citation type="journal article" date="2012" name="Genome Biol.">
        <title>Sequencing three crocodilian genomes to illuminate the evolution of archosaurs and amniotes.</title>
        <authorList>
            <person name="St John J.A."/>
            <person name="Braun E.L."/>
            <person name="Isberg S.R."/>
            <person name="Miles L.G."/>
            <person name="Chong A.Y."/>
            <person name="Gongora J."/>
            <person name="Dalzell P."/>
            <person name="Moran C."/>
            <person name="Bed'hom B."/>
            <person name="Abzhanov A."/>
            <person name="Burgess S.C."/>
            <person name="Cooksey A.M."/>
            <person name="Castoe T.A."/>
            <person name="Crawford N.G."/>
            <person name="Densmore L.D."/>
            <person name="Drew J.C."/>
            <person name="Edwards S.V."/>
            <person name="Faircloth B.C."/>
            <person name="Fujita M.K."/>
            <person name="Greenwold M.J."/>
            <person name="Hoffmann F.G."/>
            <person name="Howard J.M."/>
            <person name="Iguchi T."/>
            <person name="Janes D.E."/>
            <person name="Khan S.Y."/>
            <person name="Kohno S."/>
            <person name="de Koning A.J."/>
            <person name="Lance S.L."/>
            <person name="McCarthy F.M."/>
            <person name="McCormack J.E."/>
            <person name="Merchant M.E."/>
            <person name="Peterson D.G."/>
            <person name="Pollock D.D."/>
            <person name="Pourmand N."/>
            <person name="Raney B.J."/>
            <person name="Roessler K.A."/>
            <person name="Sanford J.R."/>
            <person name="Sawyer R.H."/>
            <person name="Schmidt C.J."/>
            <person name="Triplett E.W."/>
            <person name="Tuberville T.D."/>
            <person name="Venegas-Anaya M."/>
            <person name="Howard J.T."/>
            <person name="Jarvis E.D."/>
            <person name="Guillette L.J.Jr."/>
            <person name="Glenn T.C."/>
            <person name="Green R.E."/>
            <person name="Ray D.A."/>
        </authorList>
    </citation>
    <scope>NUCLEOTIDE SEQUENCE [LARGE SCALE GENOMIC DNA]</scope>
    <source>
        <strain evidence="1">KSC_2009_1</strain>
    </source>
</reference>
<organism evidence="1 2">
    <name type="scientific">Alligator mississippiensis</name>
    <name type="common">American alligator</name>
    <dbReference type="NCBI Taxonomy" id="8496"/>
    <lineage>
        <taxon>Eukaryota</taxon>
        <taxon>Metazoa</taxon>
        <taxon>Chordata</taxon>
        <taxon>Craniata</taxon>
        <taxon>Vertebrata</taxon>
        <taxon>Euteleostomi</taxon>
        <taxon>Archelosauria</taxon>
        <taxon>Archosauria</taxon>
        <taxon>Crocodylia</taxon>
        <taxon>Alligatoridae</taxon>
        <taxon>Alligatorinae</taxon>
        <taxon>Alligator</taxon>
    </lineage>
</organism>
<dbReference type="Proteomes" id="UP000050525">
    <property type="component" value="Unassembled WGS sequence"/>
</dbReference>
<proteinExistence type="predicted"/>